<feature type="transmembrane region" description="Helical" evidence="5">
    <location>
        <begin position="176"/>
        <end position="195"/>
    </location>
</feature>
<dbReference type="AlphaFoldDB" id="A0A069E7F8"/>
<reference evidence="7 8" key="1">
    <citation type="journal article" date="2014" name="Antonie Van Leeuwenhoek">
        <title>Hyphomonas beringensis sp. nov. and Hyphomonas chukchiensis sp. nov., isolated from surface seawater of the Bering Sea and Chukchi Sea.</title>
        <authorList>
            <person name="Li C."/>
            <person name="Lai Q."/>
            <person name="Li G."/>
            <person name="Dong C."/>
            <person name="Wang J."/>
            <person name="Liao Y."/>
            <person name="Shao Z."/>
        </authorList>
    </citation>
    <scope>NUCLEOTIDE SEQUENCE [LARGE SCALE GENOMIC DNA]</scope>
    <source>
        <strain evidence="7 8">MHS-3</strain>
    </source>
</reference>
<dbReference type="GO" id="GO:0005886">
    <property type="term" value="C:plasma membrane"/>
    <property type="evidence" value="ECO:0007669"/>
    <property type="project" value="TreeGrafter"/>
</dbReference>
<feature type="domain" description="Major facilitator superfamily (MFS) profile" evidence="6">
    <location>
        <begin position="22"/>
        <end position="416"/>
    </location>
</feature>
<evidence type="ECO:0000313" key="7">
    <source>
        <dbReference type="EMBL" id="KCZ86007.1"/>
    </source>
</evidence>
<evidence type="ECO:0000256" key="3">
    <source>
        <dbReference type="ARBA" id="ARBA00022989"/>
    </source>
</evidence>
<accession>A0A069E7F8</accession>
<sequence length="428" mass="44588">MLPVARSVSDPAQHDAGYERNVIILMSLGFGLVGLDRTIIYPLFPVLSAELGLNYQDIGNISAILALTWGASALVSGRLSDRLGEKAILVPATIAFSLLVLLTGFANSILTLLIVRALMGFAEGLFAPASIVITVRASRPERIGLNTGLQQMAAPFFGFLVAPLLATFLLTTVKDWHLVFFVVSIPGLLLAAAMAKILKGRRQNGTTGTAPEKPEVITRAPPEPSDGVLKYRNAVVAIIGVTIWLSSLTALATLLPNLLTDHMGLNIPSMGIVLAGQGVGSVAGVLLIPALSDKMGTKIMVVACAILEVVSLAAFQYAPINVPLLFVLLCLISGANAGVIATLLGPLINKSVPKSLANTATGMAMGIGEIIGGAGAPFLAGFIAHHYGIEKIPGAILALLVVGTVVMIIGLKPPEHSKQTVEPEVKLC</sequence>
<gene>
    <name evidence="7" type="ORF">HAD_09980</name>
</gene>
<evidence type="ECO:0000256" key="2">
    <source>
        <dbReference type="ARBA" id="ARBA00022692"/>
    </source>
</evidence>
<feature type="transmembrane region" description="Helical" evidence="5">
    <location>
        <begin position="87"/>
        <end position="106"/>
    </location>
</feature>
<organism evidence="7 8">
    <name type="scientific">Hyphomonas adhaerens MHS-3</name>
    <dbReference type="NCBI Taxonomy" id="1280949"/>
    <lineage>
        <taxon>Bacteria</taxon>
        <taxon>Pseudomonadati</taxon>
        <taxon>Pseudomonadota</taxon>
        <taxon>Alphaproteobacteria</taxon>
        <taxon>Hyphomonadales</taxon>
        <taxon>Hyphomonadaceae</taxon>
        <taxon>Hyphomonas</taxon>
    </lineage>
</organism>
<comment type="subcellular location">
    <subcellularLocation>
        <location evidence="1">Membrane</location>
        <topology evidence="1">Multi-pass membrane protein</topology>
    </subcellularLocation>
</comment>
<dbReference type="InterPro" id="IPR036259">
    <property type="entry name" value="MFS_trans_sf"/>
</dbReference>
<dbReference type="PROSITE" id="PS50850">
    <property type="entry name" value="MFS"/>
    <property type="match status" value="1"/>
</dbReference>
<keyword evidence="8" id="KW-1185">Reference proteome</keyword>
<dbReference type="PATRIC" id="fig|1280949.3.peg.2043"/>
<dbReference type="Gene3D" id="1.20.1250.20">
    <property type="entry name" value="MFS general substrate transporter like domains"/>
    <property type="match status" value="2"/>
</dbReference>
<feature type="transmembrane region" description="Helical" evidence="5">
    <location>
        <begin position="21"/>
        <end position="43"/>
    </location>
</feature>
<dbReference type="RefSeq" id="WP_051596101.1">
    <property type="nucleotide sequence ID" value="NZ_ARYH01000001.1"/>
</dbReference>
<feature type="transmembrane region" description="Helical" evidence="5">
    <location>
        <begin position="299"/>
        <end position="318"/>
    </location>
</feature>
<evidence type="ECO:0000256" key="5">
    <source>
        <dbReference type="SAM" id="Phobius"/>
    </source>
</evidence>
<dbReference type="STRING" id="1280949.HAD_09980"/>
<dbReference type="EMBL" id="ARYH01000001">
    <property type="protein sequence ID" value="KCZ86007.1"/>
    <property type="molecule type" value="Genomic_DNA"/>
</dbReference>
<feature type="transmembrane region" description="Helical" evidence="5">
    <location>
        <begin position="58"/>
        <end position="75"/>
    </location>
</feature>
<feature type="transmembrane region" description="Helical" evidence="5">
    <location>
        <begin position="392"/>
        <end position="411"/>
    </location>
</feature>
<feature type="transmembrane region" description="Helical" evidence="5">
    <location>
        <begin position="267"/>
        <end position="287"/>
    </location>
</feature>
<keyword evidence="2 5" id="KW-0812">Transmembrane</keyword>
<feature type="transmembrane region" description="Helical" evidence="5">
    <location>
        <begin position="360"/>
        <end position="380"/>
    </location>
</feature>
<evidence type="ECO:0000313" key="8">
    <source>
        <dbReference type="Proteomes" id="UP000027446"/>
    </source>
</evidence>
<evidence type="ECO:0000259" key="6">
    <source>
        <dbReference type="PROSITE" id="PS50850"/>
    </source>
</evidence>
<dbReference type="InterPro" id="IPR011701">
    <property type="entry name" value="MFS"/>
</dbReference>
<dbReference type="Proteomes" id="UP000027446">
    <property type="component" value="Unassembled WGS sequence"/>
</dbReference>
<evidence type="ECO:0000256" key="4">
    <source>
        <dbReference type="ARBA" id="ARBA00023136"/>
    </source>
</evidence>
<dbReference type="GO" id="GO:0046943">
    <property type="term" value="F:carboxylic acid transmembrane transporter activity"/>
    <property type="evidence" value="ECO:0007669"/>
    <property type="project" value="TreeGrafter"/>
</dbReference>
<comment type="caution">
    <text evidence="7">The sequence shown here is derived from an EMBL/GenBank/DDBJ whole genome shotgun (WGS) entry which is preliminary data.</text>
</comment>
<feature type="transmembrane region" description="Helical" evidence="5">
    <location>
        <begin position="324"/>
        <end position="348"/>
    </location>
</feature>
<dbReference type="PANTHER" id="PTHR23508">
    <property type="entry name" value="CARBOXYLIC ACID TRANSPORTER PROTEIN HOMOLOG"/>
    <property type="match status" value="1"/>
</dbReference>
<feature type="transmembrane region" description="Helical" evidence="5">
    <location>
        <begin position="153"/>
        <end position="170"/>
    </location>
</feature>
<keyword evidence="3 5" id="KW-1133">Transmembrane helix</keyword>
<dbReference type="eggNOG" id="COG2814">
    <property type="taxonomic scope" value="Bacteria"/>
</dbReference>
<name>A0A069E7F8_9PROT</name>
<feature type="transmembrane region" description="Helical" evidence="5">
    <location>
        <begin position="112"/>
        <end position="133"/>
    </location>
</feature>
<proteinExistence type="predicted"/>
<dbReference type="SUPFAM" id="SSF103473">
    <property type="entry name" value="MFS general substrate transporter"/>
    <property type="match status" value="1"/>
</dbReference>
<protein>
    <submittedName>
        <fullName evidence="7">Major facilitator transporter</fullName>
    </submittedName>
</protein>
<dbReference type="InterPro" id="IPR020846">
    <property type="entry name" value="MFS_dom"/>
</dbReference>
<dbReference type="Pfam" id="PF07690">
    <property type="entry name" value="MFS_1"/>
    <property type="match status" value="1"/>
</dbReference>
<evidence type="ECO:0000256" key="1">
    <source>
        <dbReference type="ARBA" id="ARBA00004141"/>
    </source>
</evidence>
<feature type="transmembrane region" description="Helical" evidence="5">
    <location>
        <begin position="234"/>
        <end position="255"/>
    </location>
</feature>
<keyword evidence="4 5" id="KW-0472">Membrane</keyword>
<dbReference type="PANTHER" id="PTHR23508:SF10">
    <property type="entry name" value="CARBOXYLIC ACID TRANSPORTER PROTEIN HOMOLOG"/>
    <property type="match status" value="1"/>
</dbReference>